<protein>
    <recommendedName>
        <fullName evidence="2">protein-tyrosine-phosphatase</fullName>
        <ecNumber evidence="2">3.1.3.48</ecNumber>
    </recommendedName>
</protein>
<keyword evidence="9" id="KW-1185">Reference proteome</keyword>
<dbReference type="GO" id="GO:0043409">
    <property type="term" value="P:negative regulation of MAPK cascade"/>
    <property type="evidence" value="ECO:0007669"/>
    <property type="project" value="TreeGrafter"/>
</dbReference>
<feature type="domain" description="Tyrosine specific protein phosphatases" evidence="7">
    <location>
        <begin position="218"/>
        <end position="273"/>
    </location>
</feature>
<evidence type="ECO:0000256" key="1">
    <source>
        <dbReference type="ARBA" id="ARBA00008601"/>
    </source>
</evidence>
<dbReference type="PROSITE" id="PS50056">
    <property type="entry name" value="TYR_PHOSPHATASE_2"/>
    <property type="match status" value="1"/>
</dbReference>
<dbReference type="Pfam" id="PF00782">
    <property type="entry name" value="DSPc"/>
    <property type="match status" value="1"/>
</dbReference>
<dbReference type="CDD" id="cd14498">
    <property type="entry name" value="DSP"/>
    <property type="match status" value="1"/>
</dbReference>
<dbReference type="InterPro" id="IPR020422">
    <property type="entry name" value="TYR_PHOSPHATASE_DUAL_dom"/>
</dbReference>
<feature type="region of interest" description="Disordered" evidence="6">
    <location>
        <begin position="1"/>
        <end position="35"/>
    </location>
</feature>
<dbReference type="GO" id="GO:0004722">
    <property type="term" value="F:protein serine/threonine phosphatase activity"/>
    <property type="evidence" value="ECO:0007669"/>
    <property type="project" value="UniProtKB-EC"/>
</dbReference>
<name>A0A2P6NF97_9EUKA</name>
<dbReference type="InParanoid" id="A0A2P6NF97"/>
<feature type="compositionally biased region" description="Polar residues" evidence="6">
    <location>
        <begin position="22"/>
        <end position="35"/>
    </location>
</feature>
<feature type="region of interest" description="Disordered" evidence="6">
    <location>
        <begin position="65"/>
        <end position="90"/>
    </location>
</feature>
<evidence type="ECO:0000256" key="5">
    <source>
        <dbReference type="ARBA" id="ARBA00047761"/>
    </source>
</evidence>
<keyword evidence="3" id="KW-0378">Hydrolase</keyword>
<dbReference type="InterPro" id="IPR029021">
    <property type="entry name" value="Prot-tyrosine_phosphatase-like"/>
</dbReference>
<dbReference type="EC" id="3.1.3.48" evidence="2"/>
<evidence type="ECO:0000256" key="4">
    <source>
        <dbReference type="ARBA" id="ARBA00022912"/>
    </source>
</evidence>
<gene>
    <name evidence="8" type="ORF">PROFUN_09745</name>
</gene>
<proteinExistence type="inferred from homology"/>
<evidence type="ECO:0000256" key="6">
    <source>
        <dbReference type="SAM" id="MobiDB-lite"/>
    </source>
</evidence>
<dbReference type="AlphaFoldDB" id="A0A2P6NF97"/>
<sequence length="315" mass="36134">MRRTRSSAQRETESNRILYVGDSSSPAVSRQNQGLRDVTNQLQKRFVEIESFTLRSFRITEKKALPSSTVGPSHKSPPRKKIMAIKSSKDSKRKELPLVIRSLWQDPTPQPREESKIIVKQEPDVIRQEDIQDILAEKEEKKQTVEPLREEPIYSRGLGILVEHSLHLGNKNDAIPSNLLWLKAKNIKHIIRIDDRKTTTTLQKKLEDNEFVDAKHVRNVITSAVRLIEDCTSNGQPTLVHCIAGCSRSASVIVAYLSRKHKLTPTESLFMLRAIIHHQDIDHVLRPRALFLELDTLWYCSTQMSKCVRRPEGKT</sequence>
<dbReference type="STRING" id="1890364.A0A2P6NF97"/>
<dbReference type="PANTHER" id="PTHR10159">
    <property type="entry name" value="DUAL SPECIFICITY PROTEIN PHOSPHATASE"/>
    <property type="match status" value="1"/>
</dbReference>
<evidence type="ECO:0000313" key="8">
    <source>
        <dbReference type="EMBL" id="PRP82634.1"/>
    </source>
</evidence>
<dbReference type="SUPFAM" id="SSF52799">
    <property type="entry name" value="(Phosphotyrosine protein) phosphatases II"/>
    <property type="match status" value="1"/>
</dbReference>
<dbReference type="InterPro" id="IPR000340">
    <property type="entry name" value="Dual-sp_phosphatase_cat-dom"/>
</dbReference>
<organism evidence="8 9">
    <name type="scientific">Planoprotostelium fungivorum</name>
    <dbReference type="NCBI Taxonomy" id="1890364"/>
    <lineage>
        <taxon>Eukaryota</taxon>
        <taxon>Amoebozoa</taxon>
        <taxon>Evosea</taxon>
        <taxon>Variosea</taxon>
        <taxon>Cavosteliida</taxon>
        <taxon>Cavosteliaceae</taxon>
        <taxon>Planoprotostelium</taxon>
    </lineage>
</organism>
<dbReference type="GO" id="GO:0005737">
    <property type="term" value="C:cytoplasm"/>
    <property type="evidence" value="ECO:0007669"/>
    <property type="project" value="TreeGrafter"/>
</dbReference>
<keyword evidence="4" id="KW-0904">Protein phosphatase</keyword>
<dbReference type="Proteomes" id="UP000241769">
    <property type="component" value="Unassembled WGS sequence"/>
</dbReference>
<dbReference type="Gene3D" id="3.90.190.10">
    <property type="entry name" value="Protein tyrosine phosphatase superfamily"/>
    <property type="match status" value="1"/>
</dbReference>
<comment type="similarity">
    <text evidence="1">Belongs to the protein-tyrosine phosphatase family. Non-receptor class dual specificity subfamily.</text>
</comment>
<dbReference type="PANTHER" id="PTHR10159:SF519">
    <property type="entry name" value="DUAL SPECIFICITY PROTEIN PHOSPHATASE MPK3"/>
    <property type="match status" value="1"/>
</dbReference>
<dbReference type="SMART" id="SM00195">
    <property type="entry name" value="DSPc"/>
    <property type="match status" value="1"/>
</dbReference>
<accession>A0A2P6NF97</accession>
<dbReference type="PROSITE" id="PS00383">
    <property type="entry name" value="TYR_PHOSPHATASE_1"/>
    <property type="match status" value="1"/>
</dbReference>
<evidence type="ECO:0000256" key="3">
    <source>
        <dbReference type="ARBA" id="ARBA00022801"/>
    </source>
</evidence>
<evidence type="ECO:0000256" key="2">
    <source>
        <dbReference type="ARBA" id="ARBA00013064"/>
    </source>
</evidence>
<dbReference type="EMBL" id="MDYQ01000099">
    <property type="protein sequence ID" value="PRP82634.1"/>
    <property type="molecule type" value="Genomic_DNA"/>
</dbReference>
<evidence type="ECO:0000259" key="7">
    <source>
        <dbReference type="PROSITE" id="PS50056"/>
    </source>
</evidence>
<dbReference type="GO" id="GO:0004725">
    <property type="term" value="F:protein tyrosine phosphatase activity"/>
    <property type="evidence" value="ECO:0007669"/>
    <property type="project" value="UniProtKB-EC"/>
</dbReference>
<reference evidence="8 9" key="1">
    <citation type="journal article" date="2018" name="Genome Biol. Evol.">
        <title>Multiple Roots of Fruiting Body Formation in Amoebozoa.</title>
        <authorList>
            <person name="Hillmann F."/>
            <person name="Forbes G."/>
            <person name="Novohradska S."/>
            <person name="Ferling I."/>
            <person name="Riege K."/>
            <person name="Groth M."/>
            <person name="Westermann M."/>
            <person name="Marz M."/>
            <person name="Spaller T."/>
            <person name="Winckler T."/>
            <person name="Schaap P."/>
            <person name="Glockner G."/>
        </authorList>
    </citation>
    <scope>NUCLEOTIDE SEQUENCE [LARGE SCALE GENOMIC DNA]</scope>
    <source>
        <strain evidence="8 9">Jena</strain>
    </source>
</reference>
<comment type="catalytic activity">
    <reaction evidence="5">
        <text>O-phospho-L-seryl-[protein] + H2O = L-seryl-[protein] + phosphate</text>
        <dbReference type="Rhea" id="RHEA:20629"/>
        <dbReference type="Rhea" id="RHEA-COMP:9863"/>
        <dbReference type="Rhea" id="RHEA-COMP:11604"/>
        <dbReference type="ChEBI" id="CHEBI:15377"/>
        <dbReference type="ChEBI" id="CHEBI:29999"/>
        <dbReference type="ChEBI" id="CHEBI:43474"/>
        <dbReference type="ChEBI" id="CHEBI:83421"/>
        <dbReference type="EC" id="3.1.3.16"/>
    </reaction>
</comment>
<evidence type="ECO:0000313" key="9">
    <source>
        <dbReference type="Proteomes" id="UP000241769"/>
    </source>
</evidence>
<comment type="caution">
    <text evidence="8">The sequence shown here is derived from an EMBL/GenBank/DDBJ whole genome shotgun (WGS) entry which is preliminary data.</text>
</comment>
<dbReference type="InterPro" id="IPR016130">
    <property type="entry name" value="Tyr_Pase_AS"/>
</dbReference>
<dbReference type="InterPro" id="IPR000387">
    <property type="entry name" value="Tyr_Pase_dom"/>
</dbReference>
<dbReference type="OrthoDB" id="273181at2759"/>